<feature type="compositionally biased region" description="Basic and acidic residues" evidence="2">
    <location>
        <begin position="382"/>
        <end position="397"/>
    </location>
</feature>
<keyword evidence="1" id="KW-0508">mRNA splicing</keyword>
<dbReference type="GO" id="GO:0005681">
    <property type="term" value="C:spliceosomal complex"/>
    <property type="evidence" value="ECO:0007669"/>
    <property type="project" value="UniProtKB-UniRule"/>
</dbReference>
<sequence>MASISAALASALPTPKYTGEDDAPAHAQQRGPRIVGAGHLDQTQVVLRRTGPPPYGQRTGWRPSGQEDFGDGGAFPEVPVAQYPLSMGQKSATASNALAVQVDAEGKVDYGAIARQGHNDSRIIHASFKDLIPLRQRADAGEIDLARPSRDEVAATTEKTKNALAALVSGAVAAQKPKNINVGNRADPTFVRYTPATRWATTRRSRTRARKDKMREEERKLRQSRMGAERRVQVMAREQNRDISEKIALGLAKPTQSKETMYDSRLFNQSSGFDSGFNEDNPYDKPLFAAQDAISSIYRPKANMDEDEDEAAGDKEMAKIQKASRFGEALGRGTFKGAEEAEAREGPVQFEKETADPFNVDKFLSEVEQSSTAKRGYGLQEDESRQTKRARVDDEDD</sequence>
<keyword evidence="1" id="KW-0747">Spliceosome</keyword>
<dbReference type="STRING" id="526221.C9S543"/>
<comment type="subcellular location">
    <subcellularLocation>
        <location evidence="1">Nucleus</location>
    </subcellularLocation>
</comment>
<organism evidence="4">
    <name type="scientific">Verticillium alfalfae (strain VaMs.102 / ATCC MYA-4576 / FGSC 10136)</name>
    <name type="common">Verticillium wilt of alfalfa</name>
    <name type="synonym">Verticillium albo-atrum</name>
    <dbReference type="NCBI Taxonomy" id="526221"/>
    <lineage>
        <taxon>Eukaryota</taxon>
        <taxon>Fungi</taxon>
        <taxon>Dikarya</taxon>
        <taxon>Ascomycota</taxon>
        <taxon>Pezizomycotina</taxon>
        <taxon>Sordariomycetes</taxon>
        <taxon>Hypocreomycetidae</taxon>
        <taxon>Glomerellales</taxon>
        <taxon>Plectosphaerellaceae</taxon>
        <taxon>Verticillium</taxon>
    </lineage>
</organism>
<feature type="compositionally biased region" description="Basic and acidic residues" evidence="2">
    <location>
        <begin position="213"/>
        <end position="231"/>
    </location>
</feature>
<keyword evidence="1" id="KW-0507">mRNA processing</keyword>
<dbReference type="PANTHER" id="PTHR12096">
    <property type="entry name" value="NUCLEAR PROTEIN SKIP-RELATED"/>
    <property type="match status" value="1"/>
</dbReference>
<dbReference type="OrthoDB" id="666364at2759"/>
<dbReference type="GO" id="GO:0000398">
    <property type="term" value="P:mRNA splicing, via spliceosome"/>
    <property type="evidence" value="ECO:0007669"/>
    <property type="project" value="InterPro"/>
</dbReference>
<reference evidence="4" key="1">
    <citation type="journal article" date="2011" name="PLoS Pathog.">
        <title>Comparative genomics yields insights into niche adaptation of plant vascular wilt pathogens.</title>
        <authorList>
            <person name="Klosterman S.J."/>
            <person name="Subbarao K.V."/>
            <person name="Kang S."/>
            <person name="Veronese P."/>
            <person name="Gold S.E."/>
            <person name="Thomma B.P.H.J."/>
            <person name="Chen Z."/>
            <person name="Henrissat B."/>
            <person name="Lee Y.-H."/>
            <person name="Park J."/>
            <person name="Garcia-Pedrajas M.D."/>
            <person name="Barbara D.J."/>
            <person name="Anchieta A."/>
            <person name="de Jonge R."/>
            <person name="Santhanam P."/>
            <person name="Maruthachalam K."/>
            <person name="Atallah Z."/>
            <person name="Amyotte S.G."/>
            <person name="Paz Z."/>
            <person name="Inderbitzin P."/>
            <person name="Hayes R.J."/>
            <person name="Heiman D.I."/>
            <person name="Young S."/>
            <person name="Zeng Q."/>
            <person name="Engels R."/>
            <person name="Galagan J."/>
            <person name="Cuomo C.A."/>
            <person name="Dobinson K.F."/>
            <person name="Ma L.-J."/>
        </authorList>
    </citation>
    <scope>NUCLEOTIDE SEQUENCE [LARGE SCALE GENOMIC DNA]</scope>
    <source>
        <strain evidence="4">VaMs.102 / ATCC MYA-4576 / FGSC 10136</strain>
    </source>
</reference>
<dbReference type="AlphaFoldDB" id="C9S543"/>
<accession>C9S543</accession>
<dbReference type="KEGG" id="val:VDBG_00250"/>
<evidence type="ECO:0000313" key="4">
    <source>
        <dbReference type="Proteomes" id="UP000008698"/>
    </source>
</evidence>
<protein>
    <recommendedName>
        <fullName evidence="1">Pre-mRNA-processing protein 45</fullName>
    </recommendedName>
</protein>
<dbReference type="HOGENOM" id="CLU_006601_2_2_1"/>
<comment type="similarity">
    <text evidence="1">Belongs to the SNW family.</text>
</comment>
<dbReference type="GeneID" id="9528758"/>
<feature type="compositionally biased region" description="Low complexity" evidence="2">
    <location>
        <begin position="1"/>
        <end position="12"/>
    </location>
</feature>
<dbReference type="eggNOG" id="KOG2441">
    <property type="taxonomic scope" value="Eukaryota"/>
</dbReference>
<dbReference type="EMBL" id="DS985214">
    <property type="protein sequence ID" value="EEY14143.1"/>
    <property type="molecule type" value="Genomic_DNA"/>
</dbReference>
<gene>
    <name evidence="3" type="ORF">VDBG_00250</name>
</gene>
<feature type="region of interest" description="Disordered" evidence="2">
    <location>
        <begin position="331"/>
        <end position="397"/>
    </location>
</feature>
<comment type="function">
    <text evidence="1">Involved in pre-mRNA splicing.</text>
</comment>
<proteinExistence type="inferred from homology"/>
<dbReference type="RefSeq" id="XP_003008569.1">
    <property type="nucleotide sequence ID" value="XM_003008523.1"/>
</dbReference>
<dbReference type="InterPro" id="IPR017862">
    <property type="entry name" value="SKI-int_prot_SKIP"/>
</dbReference>
<feature type="region of interest" description="Disordered" evidence="2">
    <location>
        <begin position="1"/>
        <end position="39"/>
    </location>
</feature>
<comment type="subunit">
    <text evidence="1">Associated with the spliceosome.</text>
</comment>
<name>C9S543_VERA1</name>
<evidence type="ECO:0000256" key="1">
    <source>
        <dbReference type="RuleBase" id="RU367140"/>
    </source>
</evidence>
<feature type="region of interest" description="Disordered" evidence="2">
    <location>
        <begin position="204"/>
        <end position="231"/>
    </location>
</feature>
<dbReference type="Proteomes" id="UP000008698">
    <property type="component" value="Unassembled WGS sequence"/>
</dbReference>
<keyword evidence="1" id="KW-0539">Nucleus</keyword>
<feature type="compositionally biased region" description="Basic and acidic residues" evidence="2">
    <location>
        <begin position="337"/>
        <end position="355"/>
    </location>
</feature>
<keyword evidence="4" id="KW-1185">Reference proteome</keyword>
<evidence type="ECO:0000313" key="3">
    <source>
        <dbReference type="EMBL" id="EEY14143.1"/>
    </source>
</evidence>
<evidence type="ECO:0000256" key="2">
    <source>
        <dbReference type="SAM" id="MobiDB-lite"/>
    </source>
</evidence>